<sequence>MLWEYYRLSVDGPNIEKALHNLGQKGWELVAVIPETRIFYGFQCFLKRPLTGDPPEPSERTGDPKRLTPYVSPQPNSSEQSSPEEEDSPESLARMTWKH</sequence>
<reference evidence="2 3" key="1">
    <citation type="submission" date="2012-02" db="EMBL/GenBank/DDBJ databases">
        <title>Complete sequence of chromosome of Singulisphaera acidiphila DSM 18658.</title>
        <authorList>
            <consortium name="US DOE Joint Genome Institute (JGI-PGF)"/>
            <person name="Lucas S."/>
            <person name="Copeland A."/>
            <person name="Lapidus A."/>
            <person name="Glavina del Rio T."/>
            <person name="Dalin E."/>
            <person name="Tice H."/>
            <person name="Bruce D."/>
            <person name="Goodwin L."/>
            <person name="Pitluck S."/>
            <person name="Peters L."/>
            <person name="Ovchinnikova G."/>
            <person name="Chertkov O."/>
            <person name="Kyrpides N."/>
            <person name="Mavromatis K."/>
            <person name="Ivanova N."/>
            <person name="Brettin T."/>
            <person name="Detter J.C."/>
            <person name="Han C."/>
            <person name="Larimer F."/>
            <person name="Land M."/>
            <person name="Hauser L."/>
            <person name="Markowitz V."/>
            <person name="Cheng J.-F."/>
            <person name="Hugenholtz P."/>
            <person name="Woyke T."/>
            <person name="Wu D."/>
            <person name="Tindall B."/>
            <person name="Pomrenke H."/>
            <person name="Brambilla E."/>
            <person name="Klenk H.-P."/>
            <person name="Eisen J.A."/>
        </authorList>
    </citation>
    <scope>NUCLEOTIDE SEQUENCE [LARGE SCALE GENOMIC DNA]</scope>
    <source>
        <strain evidence="3">ATCC BAA-1392 / DSM 18658 / VKM B-2454 / MOB10</strain>
    </source>
</reference>
<evidence type="ECO:0008006" key="4">
    <source>
        <dbReference type="Google" id="ProtNLM"/>
    </source>
</evidence>
<evidence type="ECO:0000313" key="2">
    <source>
        <dbReference type="EMBL" id="AGA29207.1"/>
    </source>
</evidence>
<gene>
    <name evidence="2" type="ordered locus">Sinac_5053</name>
</gene>
<feature type="compositionally biased region" description="Basic and acidic residues" evidence="1">
    <location>
        <begin position="57"/>
        <end position="66"/>
    </location>
</feature>
<proteinExistence type="predicted"/>
<dbReference type="HOGENOM" id="CLU_2318573_0_0_0"/>
<organism evidence="2 3">
    <name type="scientific">Singulisphaera acidiphila (strain ATCC BAA-1392 / DSM 18658 / VKM B-2454 / MOB10)</name>
    <dbReference type="NCBI Taxonomy" id="886293"/>
    <lineage>
        <taxon>Bacteria</taxon>
        <taxon>Pseudomonadati</taxon>
        <taxon>Planctomycetota</taxon>
        <taxon>Planctomycetia</taxon>
        <taxon>Isosphaerales</taxon>
        <taxon>Isosphaeraceae</taxon>
        <taxon>Singulisphaera</taxon>
    </lineage>
</organism>
<protein>
    <recommendedName>
        <fullName evidence="4">DUF4177 domain-containing protein</fullName>
    </recommendedName>
</protein>
<evidence type="ECO:0000256" key="1">
    <source>
        <dbReference type="SAM" id="MobiDB-lite"/>
    </source>
</evidence>
<dbReference type="OrthoDB" id="5432776at2"/>
<keyword evidence="3" id="KW-1185">Reference proteome</keyword>
<name>L0DIW8_SINAD</name>
<feature type="region of interest" description="Disordered" evidence="1">
    <location>
        <begin position="47"/>
        <end position="99"/>
    </location>
</feature>
<dbReference type="RefSeq" id="WP_015248313.1">
    <property type="nucleotide sequence ID" value="NC_019892.1"/>
</dbReference>
<evidence type="ECO:0000313" key="3">
    <source>
        <dbReference type="Proteomes" id="UP000010798"/>
    </source>
</evidence>
<accession>L0DIW8</accession>
<dbReference type="AlphaFoldDB" id="L0DIW8"/>
<dbReference type="KEGG" id="saci:Sinac_5053"/>
<dbReference type="Proteomes" id="UP000010798">
    <property type="component" value="Chromosome"/>
</dbReference>
<dbReference type="EMBL" id="CP003364">
    <property type="protein sequence ID" value="AGA29207.1"/>
    <property type="molecule type" value="Genomic_DNA"/>
</dbReference>